<name>A0A396RR33_9SPHN</name>
<keyword evidence="1" id="KW-0472">Membrane</keyword>
<evidence type="ECO:0000259" key="2">
    <source>
        <dbReference type="Pfam" id="PF01814"/>
    </source>
</evidence>
<evidence type="ECO:0000313" key="3">
    <source>
        <dbReference type="EMBL" id="RHW19094.1"/>
    </source>
</evidence>
<dbReference type="Proteomes" id="UP000266693">
    <property type="component" value="Unassembled WGS sequence"/>
</dbReference>
<feature type="domain" description="Hemerythrin-like" evidence="2">
    <location>
        <begin position="62"/>
        <end position="177"/>
    </location>
</feature>
<dbReference type="CDD" id="cd12108">
    <property type="entry name" value="Hr-like"/>
    <property type="match status" value="1"/>
</dbReference>
<gene>
    <name evidence="3" type="ORF">D1610_02965</name>
</gene>
<evidence type="ECO:0000313" key="4">
    <source>
        <dbReference type="Proteomes" id="UP000266693"/>
    </source>
</evidence>
<proteinExistence type="predicted"/>
<sequence>MATVERDSKGRFTDSDDKPRGLKNFGVIAGAAGAGMALGALAMIGRKFAVQAPTYLAGDWDEALAAEHKEVLKLFDALEATAGTDKAKRSMLLMQMKHALAKHSLQEENVVYPALREAGEKDAADELNKEHGYVKQYLYELENMPNGSAEFLPTVRRFRADIEHHMREEEDDLFPRLKAKLSEAKNKHLTTAMNKEGLKLA</sequence>
<dbReference type="Gene3D" id="1.20.120.520">
    <property type="entry name" value="nmb1532 protein domain like"/>
    <property type="match status" value="1"/>
</dbReference>
<accession>A0A396RR33</accession>
<protein>
    <submittedName>
        <fullName evidence="3">Hemerythrin domain-containing protein</fullName>
    </submittedName>
</protein>
<evidence type="ECO:0000256" key="1">
    <source>
        <dbReference type="SAM" id="Phobius"/>
    </source>
</evidence>
<feature type="transmembrane region" description="Helical" evidence="1">
    <location>
        <begin position="25"/>
        <end position="44"/>
    </location>
</feature>
<dbReference type="InterPro" id="IPR012312">
    <property type="entry name" value="Hemerythrin-like"/>
</dbReference>
<dbReference type="PANTHER" id="PTHR35585">
    <property type="entry name" value="HHE DOMAIN PROTEIN (AFU_ORTHOLOGUE AFUA_4G00730)"/>
    <property type="match status" value="1"/>
</dbReference>
<keyword evidence="1" id="KW-0812">Transmembrane</keyword>
<dbReference type="AlphaFoldDB" id="A0A396RR33"/>
<comment type="caution">
    <text evidence="3">The sequence shown here is derived from an EMBL/GenBank/DDBJ whole genome shotgun (WGS) entry which is preliminary data.</text>
</comment>
<reference evidence="3 4" key="1">
    <citation type="submission" date="2018-08" db="EMBL/GenBank/DDBJ databases">
        <title>The multiple taxonomic identification of Sphingomonas gilva.</title>
        <authorList>
            <person name="Zhu D."/>
            <person name="Zheng S."/>
        </authorList>
    </citation>
    <scope>NUCLEOTIDE SEQUENCE [LARGE SCALE GENOMIC DNA]</scope>
    <source>
        <strain evidence="3 4">ZDH117</strain>
    </source>
</reference>
<dbReference type="EMBL" id="QWLV01000001">
    <property type="protein sequence ID" value="RHW19094.1"/>
    <property type="molecule type" value="Genomic_DNA"/>
</dbReference>
<keyword evidence="1" id="KW-1133">Transmembrane helix</keyword>
<dbReference type="Pfam" id="PF01814">
    <property type="entry name" value="Hemerythrin"/>
    <property type="match status" value="1"/>
</dbReference>
<keyword evidence="4" id="KW-1185">Reference proteome</keyword>
<dbReference type="OrthoDB" id="7210157at2"/>
<dbReference type="RefSeq" id="WP_118862602.1">
    <property type="nucleotide sequence ID" value="NZ_QWLV01000001.1"/>
</dbReference>
<organism evidence="3 4">
    <name type="scientific">Sphingomonas gilva</name>
    <dbReference type="NCBI Taxonomy" id="2305907"/>
    <lineage>
        <taxon>Bacteria</taxon>
        <taxon>Pseudomonadati</taxon>
        <taxon>Pseudomonadota</taxon>
        <taxon>Alphaproteobacteria</taxon>
        <taxon>Sphingomonadales</taxon>
        <taxon>Sphingomonadaceae</taxon>
        <taxon>Sphingomonas</taxon>
    </lineage>
</organism>
<dbReference type="PANTHER" id="PTHR35585:SF1">
    <property type="entry name" value="HHE DOMAIN PROTEIN (AFU_ORTHOLOGUE AFUA_4G00730)"/>
    <property type="match status" value="1"/>
</dbReference>